<name>A0A7R8VWF2_TIMDO</name>
<evidence type="ECO:0008006" key="2">
    <source>
        <dbReference type="Google" id="ProtNLM"/>
    </source>
</evidence>
<accession>A0A7R8VWF2</accession>
<organism evidence="1">
    <name type="scientific">Timema douglasi</name>
    <name type="common">Walking stick</name>
    <dbReference type="NCBI Taxonomy" id="61478"/>
    <lineage>
        <taxon>Eukaryota</taxon>
        <taxon>Metazoa</taxon>
        <taxon>Ecdysozoa</taxon>
        <taxon>Arthropoda</taxon>
        <taxon>Hexapoda</taxon>
        <taxon>Insecta</taxon>
        <taxon>Pterygota</taxon>
        <taxon>Neoptera</taxon>
        <taxon>Polyneoptera</taxon>
        <taxon>Phasmatodea</taxon>
        <taxon>Timematodea</taxon>
        <taxon>Timematoidea</taxon>
        <taxon>Timematidae</taxon>
        <taxon>Timema</taxon>
    </lineage>
</organism>
<reference evidence="1" key="1">
    <citation type="submission" date="2020-11" db="EMBL/GenBank/DDBJ databases">
        <authorList>
            <person name="Tran Van P."/>
        </authorList>
    </citation>
    <scope>NUCLEOTIDE SEQUENCE</scope>
</reference>
<proteinExistence type="predicted"/>
<sequence length="152" mass="16913">MNPHLRGGRVESHLGKTIPSSLDRKSNLDLPVLSSLAQHDNRVSQLRHQGRMKHACVLVVCALSLLLTLAPSRVTASPPPQCSPSILEDVPARFRKICAALSTIHELSNAMEAYLLDDKTSLQFGRDNSPLMDNGVKRQDVDHVFLRFGRRR</sequence>
<protein>
    <recommendedName>
        <fullName evidence="2">Myosuppressin</fullName>
    </recommendedName>
</protein>
<dbReference type="EMBL" id="OA571548">
    <property type="protein sequence ID" value="CAD7204037.1"/>
    <property type="molecule type" value="Genomic_DNA"/>
</dbReference>
<gene>
    <name evidence="1" type="ORF">TDIB3V08_LOCUS10199</name>
</gene>
<dbReference type="AlphaFoldDB" id="A0A7R8VWF2"/>
<evidence type="ECO:0000313" key="1">
    <source>
        <dbReference type="EMBL" id="CAD7204037.1"/>
    </source>
</evidence>